<evidence type="ECO:0000313" key="5">
    <source>
        <dbReference type="EMBL" id="AUX39281.1"/>
    </source>
</evidence>
<reference evidence="5 6" key="1">
    <citation type="submission" date="2015-09" db="EMBL/GenBank/DDBJ databases">
        <title>Sorangium comparison.</title>
        <authorList>
            <person name="Zaburannyi N."/>
            <person name="Bunk B."/>
            <person name="Overmann J."/>
            <person name="Mueller R."/>
        </authorList>
    </citation>
    <scope>NUCLEOTIDE SEQUENCE [LARGE SCALE GENOMIC DNA]</scope>
    <source>
        <strain evidence="5 6">So ce26</strain>
    </source>
</reference>
<dbReference type="Gene3D" id="1.25.40.10">
    <property type="entry name" value="Tetratricopeptide repeat domain"/>
    <property type="match status" value="1"/>
</dbReference>
<evidence type="ECO:0000259" key="4">
    <source>
        <dbReference type="Pfam" id="PF08308"/>
    </source>
</evidence>
<feature type="chain" id="PRO_5014940718" description="PEGA domain-containing protein" evidence="3">
    <location>
        <begin position="32"/>
        <end position="433"/>
    </location>
</feature>
<evidence type="ECO:0000256" key="2">
    <source>
        <dbReference type="SAM" id="Phobius"/>
    </source>
</evidence>
<feature type="compositionally biased region" description="Basic and acidic residues" evidence="1">
    <location>
        <begin position="122"/>
        <end position="133"/>
    </location>
</feature>
<feature type="transmembrane region" description="Helical" evidence="2">
    <location>
        <begin position="371"/>
        <end position="394"/>
    </location>
</feature>
<feature type="compositionally biased region" description="Low complexity" evidence="1">
    <location>
        <begin position="31"/>
        <end position="55"/>
    </location>
</feature>
<feature type="region of interest" description="Disordered" evidence="1">
    <location>
        <begin position="291"/>
        <end position="320"/>
    </location>
</feature>
<organism evidence="5 6">
    <name type="scientific">Sorangium cellulosum</name>
    <name type="common">Polyangium cellulosum</name>
    <dbReference type="NCBI Taxonomy" id="56"/>
    <lineage>
        <taxon>Bacteria</taxon>
        <taxon>Pseudomonadati</taxon>
        <taxon>Myxococcota</taxon>
        <taxon>Polyangia</taxon>
        <taxon>Polyangiales</taxon>
        <taxon>Polyangiaceae</taxon>
        <taxon>Sorangium</taxon>
    </lineage>
</organism>
<feature type="domain" description="PEGA" evidence="4">
    <location>
        <begin position="225"/>
        <end position="286"/>
    </location>
</feature>
<feature type="region of interest" description="Disordered" evidence="1">
    <location>
        <begin position="29"/>
        <end position="133"/>
    </location>
</feature>
<dbReference type="Proteomes" id="UP000238348">
    <property type="component" value="Chromosome"/>
</dbReference>
<gene>
    <name evidence="5" type="ORF">SOCE26_006650</name>
</gene>
<dbReference type="RefSeq" id="WP_104977271.1">
    <property type="nucleotide sequence ID" value="NZ_CP012673.1"/>
</dbReference>
<dbReference type="AlphaFoldDB" id="A0A2L0EJ01"/>
<protein>
    <recommendedName>
        <fullName evidence="4">PEGA domain-containing protein</fullName>
    </recommendedName>
</protein>
<evidence type="ECO:0000256" key="3">
    <source>
        <dbReference type="SAM" id="SignalP"/>
    </source>
</evidence>
<keyword evidence="2" id="KW-0472">Membrane</keyword>
<feature type="signal peptide" evidence="3">
    <location>
        <begin position="1"/>
        <end position="31"/>
    </location>
</feature>
<accession>A0A2L0EJ01</accession>
<dbReference type="Pfam" id="PF08308">
    <property type="entry name" value="PEGA"/>
    <property type="match status" value="1"/>
</dbReference>
<proteinExistence type="predicted"/>
<keyword evidence="2" id="KW-0812">Transmembrane</keyword>
<dbReference type="InterPro" id="IPR011990">
    <property type="entry name" value="TPR-like_helical_dom_sf"/>
</dbReference>
<feature type="compositionally biased region" description="Pro residues" evidence="1">
    <location>
        <begin position="296"/>
        <end position="319"/>
    </location>
</feature>
<feature type="compositionally biased region" description="Low complexity" evidence="1">
    <location>
        <begin position="64"/>
        <end position="117"/>
    </location>
</feature>
<name>A0A2L0EJ01_SORCE</name>
<dbReference type="SUPFAM" id="SSF48452">
    <property type="entry name" value="TPR-like"/>
    <property type="match status" value="1"/>
</dbReference>
<dbReference type="InterPro" id="IPR013229">
    <property type="entry name" value="PEGA"/>
</dbReference>
<keyword evidence="2" id="KW-1133">Transmembrane helix</keyword>
<evidence type="ECO:0000256" key="1">
    <source>
        <dbReference type="SAM" id="MobiDB-lite"/>
    </source>
</evidence>
<dbReference type="Gene3D" id="2.60.40.1120">
    <property type="entry name" value="Carboxypeptidase-like, regulatory domain"/>
    <property type="match status" value="1"/>
</dbReference>
<sequence>MRSRSGRLTILTSAAMVSGLLTLTNVGPASAQADGKQAAPPAAKPAAQVTPGATPAAPPPAGTTPPAAGATPPAAGATPPAAGTTPPAAGATPPAAGTPATAAPGKAGDPAKAAAAAKPKKPLTEKQKKDEAKKLYKEAEARFDKGEYATAAELYRQADAYVPGAAPKYKLALSLDKQGLAVEAVAAWQSFLDSKPDADKFKDKITEAQGRVEALKKTPAKVKVAITPPTANAKISVDGVAQTGPELSVPPGKHTLNVSAEGFVDASQEIEVTFAENREVNVQLTQQPPAVAAVTQPPPATTTPPATPPPATQPPPAPPVEARSLVPAFVTFGVAGVGAVVGTIFGIQALSAQSDFEKNPTHKNADAVDRNALICDMSFAVAITFGATGAVLLLTGDDTPAETKAAASTGTKKAFVAPFVSPTGGGAAAQFTF</sequence>
<feature type="transmembrane region" description="Helical" evidence="2">
    <location>
        <begin position="325"/>
        <end position="350"/>
    </location>
</feature>
<dbReference type="OrthoDB" id="5513772at2"/>
<keyword evidence="3" id="KW-0732">Signal</keyword>
<evidence type="ECO:0000313" key="6">
    <source>
        <dbReference type="Proteomes" id="UP000238348"/>
    </source>
</evidence>
<dbReference type="EMBL" id="CP012673">
    <property type="protein sequence ID" value="AUX39281.1"/>
    <property type="molecule type" value="Genomic_DNA"/>
</dbReference>